<evidence type="ECO:0000313" key="7">
    <source>
        <dbReference type="Proteomes" id="UP000294225"/>
    </source>
</evidence>
<evidence type="ECO:0000256" key="2">
    <source>
        <dbReference type="ARBA" id="ARBA00022448"/>
    </source>
</evidence>
<dbReference type="Pfam" id="PF00005">
    <property type="entry name" value="ABC_tran"/>
    <property type="match status" value="2"/>
</dbReference>
<comment type="caution">
    <text evidence="6">The sequence shown here is derived from an EMBL/GenBank/DDBJ whole genome shotgun (WGS) entry which is preliminary data.</text>
</comment>
<dbReference type="PANTHER" id="PTHR43776">
    <property type="entry name" value="TRANSPORT ATP-BINDING PROTEIN"/>
    <property type="match status" value="1"/>
</dbReference>
<gene>
    <name evidence="6" type="ORF">E0H92_27905</name>
</gene>
<dbReference type="InterPro" id="IPR003439">
    <property type="entry name" value="ABC_transporter-like_ATP-bd"/>
</dbReference>
<dbReference type="GO" id="GO:0005524">
    <property type="term" value="F:ATP binding"/>
    <property type="evidence" value="ECO:0007669"/>
    <property type="project" value="UniProtKB-KW"/>
</dbReference>
<dbReference type="AlphaFoldDB" id="A0A4R0ITC7"/>
<dbReference type="GO" id="GO:0055085">
    <property type="term" value="P:transmembrane transport"/>
    <property type="evidence" value="ECO:0007669"/>
    <property type="project" value="UniProtKB-ARBA"/>
</dbReference>
<evidence type="ECO:0000256" key="3">
    <source>
        <dbReference type="ARBA" id="ARBA00022741"/>
    </source>
</evidence>
<proteinExistence type="inferred from homology"/>
<dbReference type="PANTHER" id="PTHR43776:SF7">
    <property type="entry name" value="D,D-DIPEPTIDE TRANSPORT ATP-BINDING PROTEIN DDPF-RELATED"/>
    <property type="match status" value="1"/>
</dbReference>
<keyword evidence="4 6" id="KW-0067">ATP-binding</keyword>
<sequence length="602" mass="64743">MSRAIEDDVSRTRDEGAVVDVRGLTVRLTETGDDIVHDISFTIGRGEVLALVGESGSGKSTVASALLGHCRPGARISDGSVFVAGTDLLRLSSAKLRAQRGAVVAMVPQDPSAALNPALRLKIQLRELIEVHEPAAANDEVDNRIVEALQDVRLPSDQRFLRRFPYQISGGQQQRILIAMAFMLQPALVVLDEPTTGLDAISTAHLLNLLQDVCRRRGAAVLHVTHDLTVARASADRVLVMYGGRAVELGNAQQVLSAPQHPYTARLVDAQPSVTERRRLEVIAGEPPLPGRRPSGCAFRTRCELSSEICATEEPLLRAISDVQVVACHHNVEARSAGPELLEAAAQRDSVTPVLRVTSLEVGYGRRTVLSGITFDVAPGECLAVLGESGAGKSTLGRAIAGLEASTAGTIELDGETLDPQSSRRRQPHRLAIQYVFQNPFGSLNPRKTVDQILRKVLVSARRVSPTVTEDELVDVLNRVSLASTARWRLPRELSGGERQRVAIARALLCQPRVLVCDEVTSALDVSVQAGIVELLRSLQTSIDLATVFVTHDLGVVSSLADRVVVLDRGRIVETGNSDALIGDPQADFTRRLVGAAREVTA</sequence>
<dbReference type="Proteomes" id="UP000294225">
    <property type="component" value="Unassembled WGS sequence"/>
</dbReference>
<keyword evidence="2" id="KW-0813">Transport</keyword>
<dbReference type="SUPFAM" id="SSF52540">
    <property type="entry name" value="P-loop containing nucleoside triphosphate hydrolases"/>
    <property type="match status" value="2"/>
</dbReference>
<keyword evidence="3" id="KW-0547">Nucleotide-binding</keyword>
<dbReference type="FunFam" id="3.40.50.300:FF:000016">
    <property type="entry name" value="Oligopeptide ABC transporter ATP-binding component"/>
    <property type="match status" value="1"/>
</dbReference>
<comment type="similarity">
    <text evidence="1">Belongs to the ABC transporter superfamily.</text>
</comment>
<dbReference type="GO" id="GO:0016887">
    <property type="term" value="F:ATP hydrolysis activity"/>
    <property type="evidence" value="ECO:0007669"/>
    <property type="project" value="InterPro"/>
</dbReference>
<dbReference type="CDD" id="cd03257">
    <property type="entry name" value="ABC_NikE_OppD_transporters"/>
    <property type="match status" value="2"/>
</dbReference>
<organism evidence="6 7">
    <name type="scientific">Kribbella speibonae</name>
    <dbReference type="NCBI Taxonomy" id="1572660"/>
    <lineage>
        <taxon>Bacteria</taxon>
        <taxon>Bacillati</taxon>
        <taxon>Actinomycetota</taxon>
        <taxon>Actinomycetes</taxon>
        <taxon>Propionibacteriales</taxon>
        <taxon>Kribbellaceae</taxon>
        <taxon>Kribbella</taxon>
    </lineage>
</organism>
<feature type="domain" description="ABC transporter" evidence="5">
    <location>
        <begin position="21"/>
        <end position="268"/>
    </location>
</feature>
<dbReference type="NCBIfam" id="TIGR01727">
    <property type="entry name" value="oligo_HPY"/>
    <property type="match status" value="1"/>
</dbReference>
<protein>
    <submittedName>
        <fullName evidence="6">ABC transporter ATP-binding protein</fullName>
    </submittedName>
</protein>
<dbReference type="PROSITE" id="PS50893">
    <property type="entry name" value="ABC_TRANSPORTER_2"/>
    <property type="match status" value="2"/>
</dbReference>
<dbReference type="Gene3D" id="3.40.50.300">
    <property type="entry name" value="P-loop containing nucleotide triphosphate hydrolases"/>
    <property type="match status" value="2"/>
</dbReference>
<dbReference type="InterPro" id="IPR013563">
    <property type="entry name" value="Oligopep_ABC_C"/>
</dbReference>
<evidence type="ECO:0000256" key="4">
    <source>
        <dbReference type="ARBA" id="ARBA00022840"/>
    </source>
</evidence>
<feature type="domain" description="ABC transporter" evidence="5">
    <location>
        <begin position="355"/>
        <end position="594"/>
    </location>
</feature>
<evidence type="ECO:0000259" key="5">
    <source>
        <dbReference type="PROSITE" id="PS50893"/>
    </source>
</evidence>
<reference evidence="6 7" key="1">
    <citation type="submission" date="2019-02" db="EMBL/GenBank/DDBJ databases">
        <title>Kribbella capetownensis sp. nov. and Kribbella speibonae sp. nov., isolated from soil.</title>
        <authorList>
            <person name="Curtis S.M."/>
            <person name="Norton I."/>
            <person name="Everest G.J."/>
            <person name="Meyers P.R."/>
        </authorList>
    </citation>
    <scope>NUCLEOTIDE SEQUENCE [LARGE SCALE GENOMIC DNA]</scope>
    <source>
        <strain evidence="6 7">YM55</strain>
    </source>
</reference>
<dbReference type="GO" id="GO:0015833">
    <property type="term" value="P:peptide transport"/>
    <property type="evidence" value="ECO:0007669"/>
    <property type="project" value="InterPro"/>
</dbReference>
<evidence type="ECO:0000313" key="6">
    <source>
        <dbReference type="EMBL" id="TCC36459.1"/>
    </source>
</evidence>
<dbReference type="EMBL" id="SJKC01000003">
    <property type="protein sequence ID" value="TCC36459.1"/>
    <property type="molecule type" value="Genomic_DNA"/>
</dbReference>
<dbReference type="InterPro" id="IPR050319">
    <property type="entry name" value="ABC_transp_ATP-bind"/>
</dbReference>
<dbReference type="InterPro" id="IPR003593">
    <property type="entry name" value="AAA+_ATPase"/>
</dbReference>
<dbReference type="NCBIfam" id="NF008453">
    <property type="entry name" value="PRK11308.1"/>
    <property type="match status" value="2"/>
</dbReference>
<dbReference type="InterPro" id="IPR017871">
    <property type="entry name" value="ABC_transporter-like_CS"/>
</dbReference>
<evidence type="ECO:0000256" key="1">
    <source>
        <dbReference type="ARBA" id="ARBA00005417"/>
    </source>
</evidence>
<dbReference type="PROSITE" id="PS00211">
    <property type="entry name" value="ABC_TRANSPORTER_1"/>
    <property type="match status" value="2"/>
</dbReference>
<accession>A0A4R0ITC7</accession>
<dbReference type="RefSeq" id="WP_131498284.1">
    <property type="nucleotide sequence ID" value="NZ_SJKC01000003.1"/>
</dbReference>
<dbReference type="SMART" id="SM00382">
    <property type="entry name" value="AAA"/>
    <property type="match status" value="2"/>
</dbReference>
<dbReference type="InterPro" id="IPR027417">
    <property type="entry name" value="P-loop_NTPase"/>
</dbReference>
<name>A0A4R0ITC7_9ACTN</name>
<dbReference type="Pfam" id="PF08352">
    <property type="entry name" value="oligo_HPY"/>
    <property type="match status" value="1"/>
</dbReference>